<dbReference type="Gene3D" id="3.40.50.150">
    <property type="entry name" value="Vaccinia Virus protein VP39"/>
    <property type="match status" value="1"/>
</dbReference>
<sequence>MRVIAGKNHGLRLKMVPSKLTRPTTEKVKEALFSIIAPYNKPGIVLDLYAGSGSLGIEAVSRGYRKAYLVDHARPAIEVIRNNVIATKSPENFEIIKAPASQAIKQFFDNQIRFDLVIFDPPYAKQHIVKDISSLTEYNLLTEHALIVAETDRSGFNSLNSNLPNGYTVLSKKDYGITYLMVMERDVNMVKAVFSRDLCDPCKPLAIWM</sequence>
<gene>
    <name evidence="3" type="ORF">OENOO_53035</name>
</gene>
<accession>A0NIX4</accession>
<dbReference type="InterPro" id="IPR002052">
    <property type="entry name" value="DNA_methylase_N6_adenine_CS"/>
</dbReference>
<keyword evidence="1 3" id="KW-0489">Methyltransferase</keyword>
<comment type="caution">
    <text evidence="3">The sequence shown here is derived from an EMBL/GenBank/DDBJ whole genome shotgun (WGS) entry which is preliminary data.</text>
</comment>
<proteinExistence type="predicted"/>
<dbReference type="Pfam" id="PF03602">
    <property type="entry name" value="Cons_hypoth95"/>
    <property type="match status" value="1"/>
</dbReference>
<dbReference type="PROSITE" id="PS00092">
    <property type="entry name" value="N6_MTASE"/>
    <property type="match status" value="1"/>
</dbReference>
<dbReference type="InterPro" id="IPR004398">
    <property type="entry name" value="RNA_MeTrfase_RsmD"/>
</dbReference>
<name>A0NIX4_OENOE</name>
<reference evidence="3 4" key="1">
    <citation type="submission" date="2006-11" db="EMBL/GenBank/DDBJ databases">
        <authorList>
            <consortium name="Laboratoire de Microbiologie (Universite Bourgogne)"/>
            <consortium name="GENOME Express"/>
            <consortium name="UMR Oenologie Ampelologie (Universite Bordeaux 2)"/>
            <person name="Guzzo J."/>
        </authorList>
    </citation>
    <scope>NUCLEOTIDE SEQUENCE [LARGE SCALE GENOMIC DNA]</scope>
    <source>
        <strain evidence="3 4">ATCC BAA-1163</strain>
    </source>
</reference>
<dbReference type="PANTHER" id="PTHR43542:SF1">
    <property type="entry name" value="METHYLTRANSFERASE"/>
    <property type="match status" value="1"/>
</dbReference>
<evidence type="ECO:0000313" key="4">
    <source>
        <dbReference type="Proteomes" id="UP000003346"/>
    </source>
</evidence>
<keyword evidence="2" id="KW-0808">Transferase</keyword>
<dbReference type="EMBL" id="AAUV01000048">
    <property type="protein sequence ID" value="EAV39556.1"/>
    <property type="molecule type" value="Genomic_DNA"/>
</dbReference>
<dbReference type="SUPFAM" id="SSF53335">
    <property type="entry name" value="S-adenosyl-L-methionine-dependent methyltransferases"/>
    <property type="match status" value="1"/>
</dbReference>
<dbReference type="CDD" id="cd02440">
    <property type="entry name" value="AdoMet_MTases"/>
    <property type="match status" value="1"/>
</dbReference>
<dbReference type="GO" id="GO:0003676">
    <property type="term" value="F:nucleic acid binding"/>
    <property type="evidence" value="ECO:0007669"/>
    <property type="project" value="InterPro"/>
</dbReference>
<dbReference type="GO" id="GO:0031167">
    <property type="term" value="P:rRNA methylation"/>
    <property type="evidence" value="ECO:0007669"/>
    <property type="project" value="InterPro"/>
</dbReference>
<evidence type="ECO:0000313" key="3">
    <source>
        <dbReference type="EMBL" id="EAV39556.1"/>
    </source>
</evidence>
<dbReference type="GO" id="GO:0008168">
    <property type="term" value="F:methyltransferase activity"/>
    <property type="evidence" value="ECO:0007669"/>
    <property type="project" value="UniProtKB-KW"/>
</dbReference>
<dbReference type="HOGENOM" id="CLU_075826_0_0_9"/>
<dbReference type="NCBIfam" id="TIGR00095">
    <property type="entry name" value="16S rRNA (guanine(966)-N(2))-methyltransferase RsmD"/>
    <property type="match status" value="1"/>
</dbReference>
<dbReference type="PIRSF" id="PIRSF004553">
    <property type="entry name" value="CHP00095"/>
    <property type="match status" value="1"/>
</dbReference>
<evidence type="ECO:0000256" key="2">
    <source>
        <dbReference type="ARBA" id="ARBA00022679"/>
    </source>
</evidence>
<dbReference type="Proteomes" id="UP000003346">
    <property type="component" value="Unassembled WGS sequence"/>
</dbReference>
<organism evidence="3 4">
    <name type="scientific">Oenococcus oeni ATCC BAA-1163</name>
    <dbReference type="NCBI Taxonomy" id="379360"/>
    <lineage>
        <taxon>Bacteria</taxon>
        <taxon>Bacillati</taxon>
        <taxon>Bacillota</taxon>
        <taxon>Bacilli</taxon>
        <taxon>Lactobacillales</taxon>
        <taxon>Lactobacillaceae</taxon>
        <taxon>Oenococcus</taxon>
    </lineage>
</organism>
<evidence type="ECO:0000256" key="1">
    <source>
        <dbReference type="ARBA" id="ARBA00022603"/>
    </source>
</evidence>
<dbReference type="AlphaFoldDB" id="A0NIX4"/>
<dbReference type="InterPro" id="IPR029063">
    <property type="entry name" value="SAM-dependent_MTases_sf"/>
</dbReference>
<dbReference type="PANTHER" id="PTHR43542">
    <property type="entry name" value="METHYLTRANSFERASE"/>
    <property type="match status" value="1"/>
</dbReference>
<protein>
    <submittedName>
        <fullName evidence="3">N6-adenine-specific methylase</fullName>
    </submittedName>
</protein>